<evidence type="ECO:0000256" key="3">
    <source>
        <dbReference type="SAM" id="SignalP"/>
    </source>
</evidence>
<dbReference type="InterPro" id="IPR050280">
    <property type="entry name" value="OMP_Chaperone_SurA"/>
</dbReference>
<evidence type="ECO:0000256" key="2">
    <source>
        <dbReference type="ARBA" id="ARBA00023110"/>
    </source>
</evidence>
<evidence type="ECO:0000259" key="4">
    <source>
        <dbReference type="Pfam" id="PF09312"/>
    </source>
</evidence>
<evidence type="ECO:0000256" key="1">
    <source>
        <dbReference type="ARBA" id="ARBA00022729"/>
    </source>
</evidence>
<gene>
    <name evidence="5" type="ORF">DFR52_102954</name>
</gene>
<dbReference type="PANTHER" id="PTHR47637">
    <property type="entry name" value="CHAPERONE SURA"/>
    <property type="match status" value="1"/>
</dbReference>
<dbReference type="GO" id="GO:0003755">
    <property type="term" value="F:peptidyl-prolyl cis-trans isomerase activity"/>
    <property type="evidence" value="ECO:0007669"/>
    <property type="project" value="UniProtKB-KW"/>
</dbReference>
<name>A0A317PMX8_9HYPH</name>
<organism evidence="5 6">
    <name type="scientific">Hoeflea marina</name>
    <dbReference type="NCBI Taxonomy" id="274592"/>
    <lineage>
        <taxon>Bacteria</taxon>
        <taxon>Pseudomonadati</taxon>
        <taxon>Pseudomonadota</taxon>
        <taxon>Alphaproteobacteria</taxon>
        <taxon>Hyphomicrobiales</taxon>
        <taxon>Rhizobiaceae</taxon>
        <taxon>Hoeflea</taxon>
    </lineage>
</organism>
<dbReference type="RefSeq" id="WP_110031974.1">
    <property type="nucleotide sequence ID" value="NZ_QGTR01000002.1"/>
</dbReference>
<reference evidence="5 6" key="1">
    <citation type="submission" date="2018-05" db="EMBL/GenBank/DDBJ databases">
        <title>Genomic Encyclopedia of Type Strains, Phase IV (KMG-IV): sequencing the most valuable type-strain genomes for metagenomic binning, comparative biology and taxonomic classification.</title>
        <authorList>
            <person name="Goeker M."/>
        </authorList>
    </citation>
    <scope>NUCLEOTIDE SEQUENCE [LARGE SCALE GENOMIC DNA]</scope>
    <source>
        <strain evidence="5 6">DSM 16791</strain>
    </source>
</reference>
<feature type="domain" description="SurA N-terminal" evidence="4">
    <location>
        <begin position="36"/>
        <end position="137"/>
    </location>
</feature>
<comment type="caution">
    <text evidence="5">The sequence shown here is derived from an EMBL/GenBank/DDBJ whole genome shotgun (WGS) entry which is preliminary data.</text>
</comment>
<dbReference type="InterPro" id="IPR015391">
    <property type="entry name" value="SurA_N"/>
</dbReference>
<evidence type="ECO:0000313" key="6">
    <source>
        <dbReference type="Proteomes" id="UP000246352"/>
    </source>
</evidence>
<proteinExistence type="predicted"/>
<keyword evidence="2" id="KW-0697">Rotamase</keyword>
<dbReference type="SUPFAM" id="SSF109998">
    <property type="entry name" value="Triger factor/SurA peptide-binding domain-like"/>
    <property type="match status" value="1"/>
</dbReference>
<dbReference type="InterPro" id="IPR027304">
    <property type="entry name" value="Trigger_fact/SurA_dom_sf"/>
</dbReference>
<accession>A0A317PMX8</accession>
<dbReference type="Proteomes" id="UP000246352">
    <property type="component" value="Unassembled WGS sequence"/>
</dbReference>
<protein>
    <submittedName>
        <fullName evidence="5">Periplasmic chaperone for outer membrane proteins SurA</fullName>
    </submittedName>
</protein>
<dbReference type="EMBL" id="QGTR01000002">
    <property type="protein sequence ID" value="PWW02285.1"/>
    <property type="molecule type" value="Genomic_DNA"/>
</dbReference>
<keyword evidence="1 3" id="KW-0732">Signal</keyword>
<dbReference type="Pfam" id="PF09312">
    <property type="entry name" value="SurA_N"/>
    <property type="match status" value="1"/>
</dbReference>
<dbReference type="Gene3D" id="1.10.4030.10">
    <property type="entry name" value="Porin chaperone SurA, peptide-binding domain"/>
    <property type="match status" value="1"/>
</dbReference>
<evidence type="ECO:0000313" key="5">
    <source>
        <dbReference type="EMBL" id="PWW02285.1"/>
    </source>
</evidence>
<feature type="chain" id="PRO_5016390400" evidence="3">
    <location>
        <begin position="33"/>
        <end position="313"/>
    </location>
</feature>
<keyword evidence="2" id="KW-0413">Isomerase</keyword>
<feature type="signal peptide" evidence="3">
    <location>
        <begin position="1"/>
        <end position="32"/>
    </location>
</feature>
<sequence length="313" mass="34133">MKIFATFRITGLAAATVLALLAAPATQSPAFAASEIKIIVNNQAITSVDIARRVAFLRLQRAKGASTEMARKQLVDEALKLQEARRLGAIVPDAQVDASFDRFANSNKMTGKQMSQVLAQAGVTAGHFKNFIRVQMSWPRVVQARYGGGGGKMSGADLVAKMLESGGEKPSTTEYILQQVIFVVPAAKRSNSMIAARKREADQLRGRYSGCEGTREVAVSLRDVTVRELGRFLQPQLPPDWKPLIEKTKAGQATTARVTDRGIEFIGVCSTKTVSDDVAAEMVFRAENTETDESQNSKDFLEDLRKRAVIANR</sequence>
<dbReference type="OrthoDB" id="9791746at2"/>
<dbReference type="PANTHER" id="PTHR47637:SF1">
    <property type="entry name" value="CHAPERONE SURA"/>
    <property type="match status" value="1"/>
</dbReference>
<keyword evidence="6" id="KW-1185">Reference proteome</keyword>
<dbReference type="AlphaFoldDB" id="A0A317PMX8"/>